<reference evidence="3" key="1">
    <citation type="journal article" date="2019" name="Philos. Trans. R. Soc. Lond., B, Biol. Sci.">
        <title>Targeted metagenomic recovery of four divergent viruses reveals shared and distinctive characteristics of giant viruses of marine eukaryotes.</title>
        <authorList>
            <person name="Needham D.M."/>
            <person name="Poirier C."/>
            <person name="Hehenberger E."/>
            <person name="Jimenez V."/>
            <person name="Swalwell J.E."/>
            <person name="Santoro A.E."/>
            <person name="Worden A.Z."/>
        </authorList>
    </citation>
    <scope>NUCLEOTIDE SEQUENCE</scope>
    <source>
        <strain evidence="3">MPacV-611</strain>
    </source>
</reference>
<evidence type="ECO:0000256" key="2">
    <source>
        <dbReference type="SAM" id="Phobius"/>
    </source>
</evidence>
<keyword evidence="2" id="KW-0812">Transmembrane</keyword>
<keyword evidence="2" id="KW-0472">Membrane</keyword>
<keyword evidence="2" id="KW-1133">Transmembrane helix</keyword>
<feature type="region of interest" description="Disordered" evidence="1">
    <location>
        <begin position="146"/>
        <end position="223"/>
    </location>
</feature>
<feature type="compositionally biased region" description="Polar residues" evidence="1">
    <location>
        <begin position="212"/>
        <end position="223"/>
    </location>
</feature>
<organism evidence="3">
    <name type="scientific">Megaviridae environmental sample</name>
    <dbReference type="NCBI Taxonomy" id="1737588"/>
    <lineage>
        <taxon>Viruses</taxon>
        <taxon>Varidnaviria</taxon>
        <taxon>Bamfordvirae</taxon>
        <taxon>Nucleocytoviricota</taxon>
        <taxon>Megaviricetes</taxon>
        <taxon>Imitervirales</taxon>
        <taxon>Mimiviridae</taxon>
        <taxon>environmental samples</taxon>
    </lineage>
</organism>
<sequence>MANNNPVKLKISQDNKRFLMFLATFTILIVIFYSIFKNAIVLILFSFVIVLIIDHFVPTTKPRDFVPDFFTPLVPSFVLDPKCSALKAHDNMSLSGSKKWHRNHCKVDKKHKDHHKTRILVDVLPLYLNTHLPWLFEDESEKYTDSAQGGAAQGGAAQGGAAQGGAAQGGAAQGGAAQGGSVPGGEQFRNSQIEELSEDNTTIDYDNDITGFDSSWSNVSSVN</sequence>
<name>A0A5J6VL63_9VIRU</name>
<feature type="compositionally biased region" description="Gly residues" evidence="1">
    <location>
        <begin position="151"/>
        <end position="183"/>
    </location>
</feature>
<evidence type="ECO:0000313" key="3">
    <source>
        <dbReference type="EMBL" id="QFG74683.1"/>
    </source>
</evidence>
<feature type="compositionally biased region" description="Low complexity" evidence="1">
    <location>
        <begin position="199"/>
        <end position="210"/>
    </location>
</feature>
<dbReference type="EMBL" id="MN448289">
    <property type="protein sequence ID" value="QFG74683.1"/>
    <property type="molecule type" value="Genomic_DNA"/>
</dbReference>
<accession>A0A5J6VL63</accession>
<feature type="transmembrane region" description="Helical" evidence="2">
    <location>
        <begin position="18"/>
        <end position="35"/>
    </location>
</feature>
<protein>
    <submittedName>
        <fullName evidence="3">Uncharacterized protein</fullName>
    </submittedName>
</protein>
<evidence type="ECO:0000256" key="1">
    <source>
        <dbReference type="SAM" id="MobiDB-lite"/>
    </source>
</evidence>
<proteinExistence type="predicted"/>